<accession>A0A388TD00</accession>
<reference evidence="3 4" key="1">
    <citation type="journal article" date="2019" name="ISME J.">
        <title>Genome analyses of uncultured TG2/ZB3 bacteria in 'Margulisbacteria' specifically attached to ectosymbiotic spirochetes of protists in the termite gut.</title>
        <authorList>
            <person name="Utami Y.D."/>
            <person name="Kuwahara H."/>
            <person name="Igai K."/>
            <person name="Murakami T."/>
            <person name="Sugaya K."/>
            <person name="Morikawa T."/>
            <person name="Nagura Y."/>
            <person name="Yuki M."/>
            <person name="Deevong P."/>
            <person name="Inoue T."/>
            <person name="Kihara K."/>
            <person name="Lo N."/>
            <person name="Yamada A."/>
            <person name="Ohkuma M."/>
            <person name="Hongoh Y."/>
        </authorList>
    </citation>
    <scope>NUCLEOTIDE SEQUENCE [LARGE SCALE GENOMIC DNA]</scope>
    <source>
        <strain evidence="3">NkOx7-01</strain>
    </source>
</reference>
<keyword evidence="1" id="KW-1188">Viral release from host cell</keyword>
<keyword evidence="4" id="KW-1185">Reference proteome</keyword>
<dbReference type="AlphaFoldDB" id="A0A388TD00"/>
<proteinExistence type="predicted"/>
<dbReference type="Proteomes" id="UP000269352">
    <property type="component" value="Unassembled WGS sequence"/>
</dbReference>
<gene>
    <name evidence="3" type="ORF">NO1_1696</name>
</gene>
<feature type="domain" description="Terminase large subunit gp17-like C-terminal" evidence="2">
    <location>
        <begin position="303"/>
        <end position="442"/>
    </location>
</feature>
<dbReference type="InterPro" id="IPR035421">
    <property type="entry name" value="Terminase_6C"/>
</dbReference>
<comment type="caution">
    <text evidence="3">The sequence shown here is derived from an EMBL/GenBank/DDBJ whole genome shotgun (WGS) entry which is preliminary data.</text>
</comment>
<sequence>MAKLTAEERETISRAAHNELCRRSYVDYLRLVTHDTYIPAKFHGVICTKLEAVERGELKRLIVNLPPQHGKSATISDHFPSWYLGKHPSEHIICIAYGDDLAYRFGKSNRAAVEEYGGLFNVELSTDKAEMKNWETDSGGGMISTGIGGSITGHGAQIVIIDDPIKNRAEANSETYRKKIIEEYRSTIRTRLSPDGAIIVVMTRWHEADLCAWLMEQDKWELLSFPALAEEHDQLNRKLGAPLWPEFGYTAAHYAQIKKDLGSAVFAGLYQQRPAPQEGQLIMRAWIKTIDKIPDDVGSWTISVDATFSGGADPDYVSIQAWCASGANRYLADQIRRKMGLRETIEAIREMNQRWPDTYRVLIENKANGSAIIEVLTVEIQGIIPINPKSDKVTRLQAVSPQFEAGNIFILKAEWSDDYIHELTVFPAGKHDDQVDATTQALTDMRNCTDTFAPIVF</sequence>
<dbReference type="InterPro" id="IPR006517">
    <property type="entry name" value="Phage_terminase_lsu-like_C"/>
</dbReference>
<evidence type="ECO:0000256" key="1">
    <source>
        <dbReference type="ARBA" id="ARBA00022612"/>
    </source>
</evidence>
<dbReference type="Pfam" id="PF17289">
    <property type="entry name" value="Terminase_6C"/>
    <property type="match status" value="1"/>
</dbReference>
<evidence type="ECO:0000313" key="4">
    <source>
        <dbReference type="Proteomes" id="UP000269352"/>
    </source>
</evidence>
<dbReference type="EMBL" id="BGZN01000052">
    <property type="protein sequence ID" value="GBR74538.1"/>
    <property type="molecule type" value="Genomic_DNA"/>
</dbReference>
<evidence type="ECO:0000313" key="3">
    <source>
        <dbReference type="EMBL" id="GBR74538.1"/>
    </source>
</evidence>
<name>A0A388TD00_TERA1</name>
<evidence type="ECO:0000259" key="2">
    <source>
        <dbReference type="Pfam" id="PF17289"/>
    </source>
</evidence>
<dbReference type="Pfam" id="PF03237">
    <property type="entry name" value="Terminase_6N"/>
    <property type="match status" value="1"/>
</dbReference>
<dbReference type="Gene3D" id="3.30.420.240">
    <property type="match status" value="1"/>
</dbReference>
<dbReference type="NCBIfam" id="TIGR01630">
    <property type="entry name" value="psiM2_ORF9"/>
    <property type="match status" value="1"/>
</dbReference>
<protein>
    <submittedName>
        <fullName evidence="3">Phage terminase protein</fullName>
    </submittedName>
</protein>
<organism evidence="3 4">
    <name type="scientific">Termititenax aidoneus</name>
    <dbReference type="NCBI Taxonomy" id="2218524"/>
    <lineage>
        <taxon>Bacteria</taxon>
        <taxon>Bacillati</taxon>
        <taxon>Candidatus Margulisiibacteriota</taxon>
        <taxon>Candidatus Termititenacia</taxon>
        <taxon>Candidatus Termititenacales</taxon>
        <taxon>Candidatus Termititenacaceae</taxon>
        <taxon>Candidatus Termititenax</taxon>
    </lineage>
</organism>